<proteinExistence type="predicted"/>
<protein>
    <submittedName>
        <fullName evidence="2">Uncharacterized protein</fullName>
    </submittedName>
</protein>
<keyword evidence="1" id="KW-0812">Transmembrane</keyword>
<accession>A0A517VRR1</accession>
<gene>
    <name evidence="2" type="ORF">V144x_10740</name>
</gene>
<dbReference type="AlphaFoldDB" id="A0A517VRR1"/>
<feature type="transmembrane region" description="Helical" evidence="1">
    <location>
        <begin position="87"/>
        <end position="108"/>
    </location>
</feature>
<dbReference type="EMBL" id="CP037920">
    <property type="protein sequence ID" value="QDT95629.1"/>
    <property type="molecule type" value="Genomic_DNA"/>
</dbReference>
<name>A0A517VRR1_9PLAN</name>
<evidence type="ECO:0000313" key="3">
    <source>
        <dbReference type="Proteomes" id="UP000318704"/>
    </source>
</evidence>
<sequence>MRESVFVKSWRKWGLIMKPFDTSGMLENDDELESVLREYFQQEMPLELQELSDISDEEYEKQAKQVSKLGNELPNSFGKKPRRQFKLSMLMTGVCACLIVAVVVFTRIRPVENIPVVNRPINAPTHLSKTDNVSDHSKTVNSETVVVDHGNVPKEMTPDINKSVHESIDITLYNTEFGPIEQKTELLWTNITFQNPETGTNVEMSMPELTIDFVPVSKARISLINDEGGNEQ</sequence>
<evidence type="ECO:0000313" key="2">
    <source>
        <dbReference type="EMBL" id="QDT95629.1"/>
    </source>
</evidence>
<reference evidence="2 3" key="1">
    <citation type="submission" date="2019-03" db="EMBL/GenBank/DDBJ databases">
        <title>Deep-cultivation of Planctomycetes and their phenomic and genomic characterization uncovers novel biology.</title>
        <authorList>
            <person name="Wiegand S."/>
            <person name="Jogler M."/>
            <person name="Boedeker C."/>
            <person name="Pinto D."/>
            <person name="Vollmers J."/>
            <person name="Rivas-Marin E."/>
            <person name="Kohn T."/>
            <person name="Peeters S.H."/>
            <person name="Heuer A."/>
            <person name="Rast P."/>
            <person name="Oberbeckmann S."/>
            <person name="Bunk B."/>
            <person name="Jeske O."/>
            <person name="Meyerdierks A."/>
            <person name="Storesund J.E."/>
            <person name="Kallscheuer N."/>
            <person name="Luecker S."/>
            <person name="Lage O.M."/>
            <person name="Pohl T."/>
            <person name="Merkel B.J."/>
            <person name="Hornburger P."/>
            <person name="Mueller R.-W."/>
            <person name="Bruemmer F."/>
            <person name="Labrenz M."/>
            <person name="Spormann A.M."/>
            <person name="Op den Camp H."/>
            <person name="Overmann J."/>
            <person name="Amann R."/>
            <person name="Jetten M.S.M."/>
            <person name="Mascher T."/>
            <person name="Medema M.H."/>
            <person name="Devos D.P."/>
            <person name="Kaster A.-K."/>
            <person name="Ovreas L."/>
            <person name="Rohde M."/>
            <person name="Galperin M.Y."/>
            <person name="Jogler C."/>
        </authorList>
    </citation>
    <scope>NUCLEOTIDE SEQUENCE [LARGE SCALE GENOMIC DNA]</scope>
    <source>
        <strain evidence="2 3">V144</strain>
    </source>
</reference>
<keyword evidence="1" id="KW-1133">Transmembrane helix</keyword>
<dbReference type="Proteomes" id="UP000318704">
    <property type="component" value="Chromosome"/>
</dbReference>
<keyword evidence="1" id="KW-0472">Membrane</keyword>
<organism evidence="2 3">
    <name type="scientific">Gimesia aquarii</name>
    <dbReference type="NCBI Taxonomy" id="2527964"/>
    <lineage>
        <taxon>Bacteria</taxon>
        <taxon>Pseudomonadati</taxon>
        <taxon>Planctomycetota</taxon>
        <taxon>Planctomycetia</taxon>
        <taxon>Planctomycetales</taxon>
        <taxon>Planctomycetaceae</taxon>
        <taxon>Gimesia</taxon>
    </lineage>
</organism>
<evidence type="ECO:0000256" key="1">
    <source>
        <dbReference type="SAM" id="Phobius"/>
    </source>
</evidence>
<dbReference type="KEGG" id="gaw:V144x_10740"/>